<evidence type="ECO:0000256" key="1">
    <source>
        <dbReference type="ARBA" id="ARBA00007277"/>
    </source>
</evidence>
<dbReference type="STRING" id="109376.A0A0D3CWQ3"/>
<protein>
    <recommendedName>
        <fullName evidence="2">glycerophosphodiester phosphodiesterase</fullName>
        <ecNumber evidence="2">3.1.4.46</ecNumber>
    </recommendedName>
</protein>
<evidence type="ECO:0000256" key="5">
    <source>
        <dbReference type="ARBA" id="ARBA00047512"/>
    </source>
</evidence>
<evidence type="ECO:0000256" key="3">
    <source>
        <dbReference type="ARBA" id="ARBA00022798"/>
    </source>
</evidence>
<evidence type="ECO:0000256" key="2">
    <source>
        <dbReference type="ARBA" id="ARBA00012247"/>
    </source>
</evidence>
<comment type="catalytic activity">
    <reaction evidence="5">
        <text>a sn-glycero-3-phosphodiester + H2O = an alcohol + sn-glycerol 3-phosphate + H(+)</text>
        <dbReference type="Rhea" id="RHEA:12969"/>
        <dbReference type="ChEBI" id="CHEBI:15377"/>
        <dbReference type="ChEBI" id="CHEBI:15378"/>
        <dbReference type="ChEBI" id="CHEBI:30879"/>
        <dbReference type="ChEBI" id="CHEBI:57597"/>
        <dbReference type="ChEBI" id="CHEBI:83408"/>
        <dbReference type="EC" id="3.1.4.46"/>
    </reaction>
</comment>
<accession>A0A0D3CWQ3</accession>
<dbReference type="eggNOG" id="KOG2258">
    <property type="taxonomic scope" value="Eukaryota"/>
</dbReference>
<dbReference type="GO" id="GO:0006071">
    <property type="term" value="P:glycerol metabolic process"/>
    <property type="evidence" value="ECO:0007669"/>
    <property type="project" value="UniProtKB-KW"/>
</dbReference>
<dbReference type="InterPro" id="IPR017946">
    <property type="entry name" value="PLC-like_Pdiesterase_TIM-brl"/>
</dbReference>
<comment type="similarity">
    <text evidence="1">Belongs to the glycerophosphoryl diester phosphodiesterase family.</text>
</comment>
<dbReference type="OMA" id="QGAYLEY"/>
<keyword evidence="7" id="KW-1185">Reference proteome</keyword>
<keyword evidence="3" id="KW-0319">Glycerol metabolism</keyword>
<dbReference type="Gene3D" id="3.20.20.190">
    <property type="entry name" value="Phosphatidylinositol (PI) phosphodiesterase"/>
    <property type="match status" value="1"/>
</dbReference>
<dbReference type="GO" id="GO:0005773">
    <property type="term" value="C:vacuole"/>
    <property type="evidence" value="ECO:0007669"/>
    <property type="project" value="TreeGrafter"/>
</dbReference>
<dbReference type="PANTHER" id="PTHR43620">
    <property type="entry name" value="GLYCEROPHOSPHORYL DIESTER PHOSPHODIESTERASE"/>
    <property type="match status" value="1"/>
</dbReference>
<dbReference type="EnsemblPlants" id="Bo6g087160.1">
    <property type="protein sequence ID" value="Bo6g087160.1"/>
    <property type="gene ID" value="Bo6g087160"/>
</dbReference>
<keyword evidence="4" id="KW-0378">Hydrolase</keyword>
<dbReference type="Proteomes" id="UP000032141">
    <property type="component" value="Chromosome C6"/>
</dbReference>
<evidence type="ECO:0000256" key="4">
    <source>
        <dbReference type="ARBA" id="ARBA00022801"/>
    </source>
</evidence>
<name>A0A0D3CWQ3_BRAOL</name>
<sequence length="146" mass="17181">TYTEITSDVYRNYIKQYVVRIGPWKETVVQVNNNYMPTDLVKKLSLKLKVLIVEPVLRDIKAMRMQISHPYTYRNENEFLHLNFSQDPDKEYEYWINEIGIDGLFTDFTGSLHNYQEWTSPLSETSKSPRQLLGQIVSLVIPYAKA</sequence>
<dbReference type="GO" id="GO:0008889">
    <property type="term" value="F:glycerophosphodiester phosphodiesterase activity"/>
    <property type="evidence" value="ECO:0007669"/>
    <property type="project" value="UniProtKB-EC"/>
</dbReference>
<evidence type="ECO:0000313" key="6">
    <source>
        <dbReference type="EnsemblPlants" id="Bo6g087160.1"/>
    </source>
</evidence>
<proteinExistence type="inferred from homology"/>
<dbReference type="SUPFAM" id="SSF51695">
    <property type="entry name" value="PLC-like phosphodiesterases"/>
    <property type="match status" value="1"/>
</dbReference>
<dbReference type="AlphaFoldDB" id="A0A0D3CWQ3"/>
<dbReference type="PANTHER" id="PTHR43620:SF7">
    <property type="entry name" value="GLYCEROPHOSPHODIESTER PHOSPHODIESTERASE GDPD5-RELATED"/>
    <property type="match status" value="1"/>
</dbReference>
<organism evidence="6 7">
    <name type="scientific">Brassica oleracea var. oleracea</name>
    <dbReference type="NCBI Taxonomy" id="109376"/>
    <lineage>
        <taxon>Eukaryota</taxon>
        <taxon>Viridiplantae</taxon>
        <taxon>Streptophyta</taxon>
        <taxon>Embryophyta</taxon>
        <taxon>Tracheophyta</taxon>
        <taxon>Spermatophyta</taxon>
        <taxon>Magnoliopsida</taxon>
        <taxon>eudicotyledons</taxon>
        <taxon>Gunneridae</taxon>
        <taxon>Pentapetalae</taxon>
        <taxon>rosids</taxon>
        <taxon>malvids</taxon>
        <taxon>Brassicales</taxon>
        <taxon>Brassicaceae</taxon>
        <taxon>Brassiceae</taxon>
        <taxon>Brassica</taxon>
    </lineage>
</organism>
<reference evidence="6" key="2">
    <citation type="submission" date="2015-03" db="UniProtKB">
        <authorList>
            <consortium name="EnsemblPlants"/>
        </authorList>
    </citation>
    <scope>IDENTIFICATION</scope>
</reference>
<dbReference type="GO" id="GO:0006629">
    <property type="term" value="P:lipid metabolic process"/>
    <property type="evidence" value="ECO:0007669"/>
    <property type="project" value="InterPro"/>
</dbReference>
<reference evidence="6 7" key="1">
    <citation type="journal article" date="2014" name="Genome Biol.">
        <title>Transcriptome and methylome profiling reveals relics of genome dominance in the mesopolyploid Brassica oleracea.</title>
        <authorList>
            <person name="Parkin I.A."/>
            <person name="Koh C."/>
            <person name="Tang H."/>
            <person name="Robinson S.J."/>
            <person name="Kagale S."/>
            <person name="Clarke W.E."/>
            <person name="Town C.D."/>
            <person name="Nixon J."/>
            <person name="Krishnakumar V."/>
            <person name="Bidwell S.L."/>
            <person name="Denoeud F."/>
            <person name="Belcram H."/>
            <person name="Links M.G."/>
            <person name="Just J."/>
            <person name="Clarke C."/>
            <person name="Bender T."/>
            <person name="Huebert T."/>
            <person name="Mason A.S."/>
            <person name="Pires J.C."/>
            <person name="Barker G."/>
            <person name="Moore J."/>
            <person name="Walley P.G."/>
            <person name="Manoli S."/>
            <person name="Batley J."/>
            <person name="Edwards D."/>
            <person name="Nelson M.N."/>
            <person name="Wang X."/>
            <person name="Paterson A.H."/>
            <person name="King G."/>
            <person name="Bancroft I."/>
            <person name="Chalhoub B."/>
            <person name="Sharpe A.G."/>
        </authorList>
    </citation>
    <scope>NUCLEOTIDE SEQUENCE</scope>
    <source>
        <strain evidence="6 7">cv. TO1000</strain>
    </source>
</reference>
<dbReference type="EC" id="3.1.4.46" evidence="2"/>
<dbReference type="HOGENOM" id="CLU_030226_3_1_1"/>
<dbReference type="Gramene" id="Bo6g087160.1">
    <property type="protein sequence ID" value="Bo6g087160.1"/>
    <property type="gene ID" value="Bo6g087160"/>
</dbReference>
<evidence type="ECO:0000313" key="7">
    <source>
        <dbReference type="Proteomes" id="UP000032141"/>
    </source>
</evidence>